<feature type="transmembrane region" description="Helical" evidence="8">
    <location>
        <begin position="462"/>
        <end position="480"/>
    </location>
</feature>
<dbReference type="InterPro" id="IPR023408">
    <property type="entry name" value="MscS_beta-dom_sf"/>
</dbReference>
<dbReference type="GO" id="GO:0005886">
    <property type="term" value="C:plasma membrane"/>
    <property type="evidence" value="ECO:0007669"/>
    <property type="project" value="UniProtKB-SubCell"/>
</dbReference>
<feature type="domain" description="Mechanosensitive ion channel MscS" evidence="9">
    <location>
        <begin position="483"/>
        <end position="549"/>
    </location>
</feature>
<feature type="transmembrane region" description="Helical" evidence="8">
    <location>
        <begin position="434"/>
        <end position="456"/>
    </location>
</feature>
<gene>
    <name evidence="12" type="ORF">Q9L42_003285</name>
</gene>
<dbReference type="InterPro" id="IPR049142">
    <property type="entry name" value="MS_channel_1st"/>
</dbReference>
<evidence type="ECO:0000256" key="3">
    <source>
        <dbReference type="ARBA" id="ARBA00022475"/>
    </source>
</evidence>
<dbReference type="InterPro" id="IPR049278">
    <property type="entry name" value="MS_channel_C"/>
</dbReference>
<feature type="transmembrane region" description="Helical" evidence="8">
    <location>
        <begin position="321"/>
        <end position="342"/>
    </location>
</feature>
<evidence type="ECO:0000256" key="8">
    <source>
        <dbReference type="SAM" id="Phobius"/>
    </source>
</evidence>
<protein>
    <submittedName>
        <fullName evidence="12">Mechanosensitive ion channel domain-containing protein</fullName>
    </submittedName>
</protein>
<dbReference type="Pfam" id="PF21082">
    <property type="entry name" value="MS_channel_3rd"/>
    <property type="match status" value="1"/>
</dbReference>
<dbReference type="KEGG" id="mech:Q9L42_003285"/>
<dbReference type="RefSeq" id="WP_349431881.1">
    <property type="nucleotide sequence ID" value="NZ_CP157743.1"/>
</dbReference>
<evidence type="ECO:0000256" key="6">
    <source>
        <dbReference type="ARBA" id="ARBA00023136"/>
    </source>
</evidence>
<evidence type="ECO:0000259" key="11">
    <source>
        <dbReference type="Pfam" id="PF21088"/>
    </source>
</evidence>
<keyword evidence="3" id="KW-1003">Cell membrane</keyword>
<evidence type="ECO:0000256" key="5">
    <source>
        <dbReference type="ARBA" id="ARBA00022989"/>
    </source>
</evidence>
<comment type="subcellular location">
    <subcellularLocation>
        <location evidence="1">Cell membrane</location>
        <topology evidence="1">Multi-pass membrane protein</topology>
    </subcellularLocation>
</comment>
<dbReference type="SUPFAM" id="SSF82689">
    <property type="entry name" value="Mechanosensitive channel protein MscS (YggB), C-terminal domain"/>
    <property type="match status" value="1"/>
</dbReference>
<evidence type="ECO:0000313" key="13">
    <source>
        <dbReference type="Proteomes" id="UP001225378"/>
    </source>
</evidence>
<dbReference type="Pfam" id="PF00924">
    <property type="entry name" value="MS_channel_2nd"/>
    <property type="match status" value="1"/>
</dbReference>
<evidence type="ECO:0000259" key="10">
    <source>
        <dbReference type="Pfam" id="PF21082"/>
    </source>
</evidence>
<dbReference type="Proteomes" id="UP001225378">
    <property type="component" value="Chromosome"/>
</dbReference>
<evidence type="ECO:0000259" key="9">
    <source>
        <dbReference type="Pfam" id="PF00924"/>
    </source>
</evidence>
<dbReference type="InterPro" id="IPR010920">
    <property type="entry name" value="LSM_dom_sf"/>
</dbReference>
<dbReference type="GO" id="GO:0008381">
    <property type="term" value="F:mechanosensitive monoatomic ion channel activity"/>
    <property type="evidence" value="ECO:0007669"/>
    <property type="project" value="UniProtKB-ARBA"/>
</dbReference>
<dbReference type="PANTHER" id="PTHR30566">
    <property type="entry name" value="YNAI-RELATED MECHANOSENSITIVE ION CHANNEL"/>
    <property type="match status" value="1"/>
</dbReference>
<evidence type="ECO:0000256" key="1">
    <source>
        <dbReference type="ARBA" id="ARBA00004651"/>
    </source>
</evidence>
<dbReference type="Gene3D" id="1.10.287.1260">
    <property type="match status" value="1"/>
</dbReference>
<dbReference type="InterPro" id="IPR011014">
    <property type="entry name" value="MscS_channel_TM-2"/>
</dbReference>
<dbReference type="Gene3D" id="3.30.70.100">
    <property type="match status" value="1"/>
</dbReference>
<dbReference type="AlphaFoldDB" id="A0AAU7NW17"/>
<evidence type="ECO:0000256" key="2">
    <source>
        <dbReference type="ARBA" id="ARBA00008017"/>
    </source>
</evidence>
<proteinExistence type="inferred from homology"/>
<keyword evidence="6 8" id="KW-0472">Membrane</keyword>
<dbReference type="SUPFAM" id="SSF82861">
    <property type="entry name" value="Mechanosensitive channel protein MscS (YggB), transmembrane region"/>
    <property type="match status" value="1"/>
</dbReference>
<keyword evidence="4 8" id="KW-0812">Transmembrane</keyword>
<feature type="coiled-coil region" evidence="7">
    <location>
        <begin position="13"/>
        <end position="128"/>
    </location>
</feature>
<evidence type="ECO:0000313" key="12">
    <source>
        <dbReference type="EMBL" id="XBS21158.1"/>
    </source>
</evidence>
<feature type="domain" description="Mechanosensitive ion channel MscS C-terminal" evidence="10">
    <location>
        <begin position="555"/>
        <end position="640"/>
    </location>
</feature>
<name>A0AAU7NW17_9GAMM</name>
<feature type="coiled-coil region" evidence="7">
    <location>
        <begin position="160"/>
        <end position="187"/>
    </location>
</feature>
<dbReference type="PANTHER" id="PTHR30566:SF25">
    <property type="entry name" value="INNER MEMBRANE PROTEIN"/>
    <property type="match status" value="1"/>
</dbReference>
<sequence>MESRRDAALAAGIELAEEALKTADEALQQRQETVSELAAEQAQADTESKQPELALEKARWQLTLAEQNQRLRQLELDNEQLAKSVHQLHLDLLRSQVKFLQTHAAFGADELKEQLRRIDKEQFALNRQVARAKSQLSTVKTLLEQSRKKLHTDPSLEADSDALQLQYEALKTQIDNDSRRIELLNDSKQVWQRRYDVFNQAVNQAMLPKWRSQAKQKLTEIDQEQAALKLWLADWQSRQITLLNKIDDGQTSRGIEQQRDAVKQILASLQALHNALENSRRLHNKLIDEINIRTSQRSLREWVELALNYQIYQNMVLDWCYAFATALTTFLLLYFLRWILILRLKRLEKPSKASLINAFLSVIQRANSFFFLMLAVFAASQLLTLTTATQTTISNLTKVATVFQVAVWASSFVSAWVFRILARRTKGDGASMSALSIFNFSSQVIVWSIALLLILQNFGIDVTALVAGLGIGGVAIALALQRILGDLFSSFSIVLDKPFVVGDFIIFDDFLGSVEHIGIKTTRIRSLSGEQIICANGDLLNTRIRNYKRMNERRVTFKIGVVYQTPPEKLQQIPAMIREIIEAQQPTRFDRAHFSAYDDFALLFEIVYYVLDPDYNLYMDIQQAINLEIFTRFQAAGIQFAYPTQSLYLQNLPSQENLQ</sequence>
<dbReference type="Gene3D" id="2.30.30.60">
    <property type="match status" value="1"/>
</dbReference>
<reference evidence="12 13" key="1">
    <citation type="journal article" date="2024" name="Microbiology">
        <title>Methylomarinum rosea sp. nov., a novel halophilic methanotrophic bacterium from the hypersaline Lake Elton.</title>
        <authorList>
            <person name="Suleimanov R.Z."/>
            <person name="Oshkin I.Y."/>
            <person name="Danilova O.V."/>
            <person name="Suzina N.E."/>
            <person name="Dedysh S.N."/>
        </authorList>
    </citation>
    <scope>NUCLEOTIDE SEQUENCE [LARGE SCALE GENOMIC DNA]</scope>
    <source>
        <strain evidence="12 13">Ch1-1</strain>
    </source>
</reference>
<organism evidence="12 13">
    <name type="scientific">Methylomarinum roseum</name>
    <dbReference type="NCBI Taxonomy" id="3067653"/>
    <lineage>
        <taxon>Bacteria</taxon>
        <taxon>Pseudomonadati</taxon>
        <taxon>Pseudomonadota</taxon>
        <taxon>Gammaproteobacteria</taxon>
        <taxon>Methylococcales</taxon>
        <taxon>Methylococcaceae</taxon>
        <taxon>Methylomarinum</taxon>
    </lineage>
</organism>
<comment type="similarity">
    <text evidence="2">Belongs to the MscS (TC 1.A.23) family.</text>
</comment>
<dbReference type="EMBL" id="CP157743">
    <property type="protein sequence ID" value="XBS21158.1"/>
    <property type="molecule type" value="Genomic_DNA"/>
</dbReference>
<feature type="transmembrane region" description="Helical" evidence="8">
    <location>
        <begin position="354"/>
        <end position="379"/>
    </location>
</feature>
<dbReference type="InterPro" id="IPR006685">
    <property type="entry name" value="MscS_channel_2nd"/>
</dbReference>
<dbReference type="InterPro" id="IPR011066">
    <property type="entry name" value="MscS_channel_C_sf"/>
</dbReference>
<dbReference type="SUPFAM" id="SSF50182">
    <property type="entry name" value="Sm-like ribonucleoproteins"/>
    <property type="match status" value="1"/>
</dbReference>
<feature type="transmembrane region" description="Helical" evidence="8">
    <location>
        <begin position="399"/>
        <end position="422"/>
    </location>
</feature>
<accession>A0AAU7NW17</accession>
<keyword evidence="7" id="KW-0175">Coiled coil</keyword>
<keyword evidence="13" id="KW-1185">Reference proteome</keyword>
<feature type="domain" description="Mechanosensitive ion channel transmembrane helices 2/3" evidence="11">
    <location>
        <begin position="444"/>
        <end position="481"/>
    </location>
</feature>
<keyword evidence="5 8" id="KW-1133">Transmembrane helix</keyword>
<dbReference type="Pfam" id="PF21088">
    <property type="entry name" value="MS_channel_1st"/>
    <property type="match status" value="1"/>
</dbReference>
<evidence type="ECO:0000256" key="4">
    <source>
        <dbReference type="ARBA" id="ARBA00022692"/>
    </source>
</evidence>
<evidence type="ECO:0000256" key="7">
    <source>
        <dbReference type="SAM" id="Coils"/>
    </source>
</evidence>